<proteinExistence type="predicted"/>
<dbReference type="STRING" id="690566.Sphch_3145"/>
<organism evidence="1 2">
    <name type="scientific">Sphingobium chlorophenolicum L-1</name>
    <dbReference type="NCBI Taxonomy" id="690566"/>
    <lineage>
        <taxon>Bacteria</taxon>
        <taxon>Pseudomonadati</taxon>
        <taxon>Pseudomonadota</taxon>
        <taxon>Alphaproteobacteria</taxon>
        <taxon>Sphingomonadales</taxon>
        <taxon>Sphingomonadaceae</taxon>
        <taxon>Sphingobium</taxon>
    </lineage>
</organism>
<evidence type="ECO:0008006" key="3">
    <source>
        <dbReference type="Google" id="ProtNLM"/>
    </source>
</evidence>
<dbReference type="HOGENOM" id="CLU_3205397_0_0_5"/>
<protein>
    <recommendedName>
        <fullName evidence="3">Transposase</fullName>
    </recommendedName>
</protein>
<keyword evidence="2" id="KW-1185">Reference proteome</keyword>
<sequence>MEAFMSPPPRGKRWVCRPWKTLPDGTRVYARQYGKRAFCWLVDDE</sequence>
<dbReference type="Proteomes" id="UP000007150">
    <property type="component" value="Chromosome 2"/>
</dbReference>
<dbReference type="AlphaFoldDB" id="F6F2U8"/>
<dbReference type="EMBL" id="CP002799">
    <property type="protein sequence ID" value="AEG50760.1"/>
    <property type="molecule type" value="Genomic_DNA"/>
</dbReference>
<accession>F6F2U8</accession>
<evidence type="ECO:0000313" key="1">
    <source>
        <dbReference type="EMBL" id="AEG50760.1"/>
    </source>
</evidence>
<gene>
    <name evidence="1" type="ORF">Sphch_3145</name>
</gene>
<name>F6F2U8_SPHCR</name>
<evidence type="ECO:0000313" key="2">
    <source>
        <dbReference type="Proteomes" id="UP000007150"/>
    </source>
</evidence>
<reference evidence="1 2" key="1">
    <citation type="submission" date="2011-05" db="EMBL/GenBank/DDBJ databases">
        <title>Complete sequence of chromosome 2 of Sphingobium chlorophenolicum L-1.</title>
        <authorList>
            <consortium name="US DOE Joint Genome Institute"/>
            <person name="Lucas S."/>
            <person name="Han J."/>
            <person name="Lapidus A."/>
            <person name="Cheng J.-F."/>
            <person name="Goodwin L."/>
            <person name="Pitluck S."/>
            <person name="Peters L."/>
            <person name="Daligault H."/>
            <person name="Han C."/>
            <person name="Tapia R."/>
            <person name="Land M."/>
            <person name="Hauser L."/>
            <person name="Kyrpides N."/>
            <person name="Ivanova N."/>
            <person name="Pagani I."/>
            <person name="Turner P."/>
            <person name="Copley S."/>
            <person name="Woyke T."/>
        </authorList>
    </citation>
    <scope>NUCLEOTIDE SEQUENCE [LARGE SCALE GENOMIC DNA]</scope>
    <source>
        <strain evidence="1 2">L-1</strain>
    </source>
</reference>
<dbReference type="KEGG" id="sch:Sphch_3145"/>